<feature type="repeat" description="TPR" evidence="3">
    <location>
        <begin position="518"/>
        <end position="551"/>
    </location>
</feature>
<dbReference type="InterPro" id="IPR011990">
    <property type="entry name" value="TPR-like_helical_dom_sf"/>
</dbReference>
<dbReference type="Pfam" id="PF13432">
    <property type="entry name" value="TPR_16"/>
    <property type="match status" value="1"/>
</dbReference>
<accession>A0A934RIJ3</accession>
<dbReference type="InterPro" id="IPR051685">
    <property type="entry name" value="Ycf3/AcsC/BcsC/TPR_MFPF"/>
</dbReference>
<dbReference type="Gene3D" id="1.25.40.10">
    <property type="entry name" value="Tetratricopeptide repeat domain"/>
    <property type="match status" value="2"/>
</dbReference>
<evidence type="ECO:0000256" key="1">
    <source>
        <dbReference type="ARBA" id="ARBA00022737"/>
    </source>
</evidence>
<keyword evidence="4" id="KW-0175">Coiled coil</keyword>
<feature type="repeat" description="TPR" evidence="3">
    <location>
        <begin position="590"/>
        <end position="623"/>
    </location>
</feature>
<comment type="caution">
    <text evidence="5">The sequence shown here is derived from an EMBL/GenBank/DDBJ whole genome shotgun (WGS) entry which is preliminary data.</text>
</comment>
<dbReference type="Proteomes" id="UP000658278">
    <property type="component" value="Unassembled WGS sequence"/>
</dbReference>
<dbReference type="AlphaFoldDB" id="A0A934RIJ3"/>
<dbReference type="SUPFAM" id="SSF48452">
    <property type="entry name" value="TPR-like"/>
    <property type="match status" value="1"/>
</dbReference>
<dbReference type="PANTHER" id="PTHR44943:SF8">
    <property type="entry name" value="TPR REPEAT-CONTAINING PROTEIN MJ0263"/>
    <property type="match status" value="1"/>
</dbReference>
<sequence>MNLRSWMTLGFVVGLVAIAACRRSSGFVGGSFGGMEERQEMTPAATADEWLERRALDRKQAWGGILGNWYAEMPPEVEWPKLLDAMEKDLAGPGAAPEEARFPGSGGLTPGKERLFVNLMKGDEKGAQELVRELVLNARSRASSFGREAKRDAVLALSVDPKEGVEWLEKNRPELLASGSSGSYHRSSKKAWEEALEDATLSQAITLLKADLTGDDRAEKLGRLLKVAELAEDTALRDEVVEMLWADAQKGLKDESFRGLHSNRRLIEALAAMEDWKRVKELASDLQGMREKVMARGGYYGAGFDSMMWIAMYHVDGAESFLNELESHLKSGEVSLQEAYVLLRDDGNTGEDLGSIYVRALLESGRKDEAWSVVQRVLVMHPKSDPHYELAREVAPGKFVGFLDELMVFDPFEERPLIWKAEVALEAGRLDEAKEWAEKAIALDPSDGDQGKTSRMKVYEVLSRTLAKLGDEEKSRFFAEVMVSIREGEEADDFLYAGLIREATERYLAALDHFGDAYCLQSRLALTLARNGRFEEAVPHFEKAFELMPVSFGPRESHCFGCEGLFSDERVRPIAQRILAEFMKKHPDNARAPYLLGLVLESMDEKKEAMLAFRKAVELDPNYFNAATRLLNLLKEDFRNYEERRKLLARIVTIAPYSELGRFYSMRTDLAQAWREAGKVGPSPLTLEEWGFQPAPRTEQFKDDQSIYMWAPEAVKAMDGWSRDELCRENQLLKAIEDL</sequence>
<dbReference type="PANTHER" id="PTHR44943">
    <property type="entry name" value="CELLULOSE SYNTHASE OPERON PROTEIN C"/>
    <property type="match status" value="1"/>
</dbReference>
<name>A0A934RIJ3_9BACT</name>
<keyword evidence="6" id="KW-1185">Reference proteome</keyword>
<protein>
    <submittedName>
        <fullName evidence="5">Tetratricopeptide repeat protein</fullName>
    </submittedName>
</protein>
<keyword evidence="1" id="KW-0677">Repeat</keyword>
<gene>
    <name evidence="5" type="ORF">JIN81_17905</name>
</gene>
<evidence type="ECO:0000313" key="5">
    <source>
        <dbReference type="EMBL" id="MBK1828915.1"/>
    </source>
</evidence>
<evidence type="ECO:0000313" key="6">
    <source>
        <dbReference type="Proteomes" id="UP000658278"/>
    </source>
</evidence>
<dbReference type="EMBL" id="JAENII010000020">
    <property type="protein sequence ID" value="MBK1828915.1"/>
    <property type="molecule type" value="Genomic_DNA"/>
</dbReference>
<reference evidence="5" key="1">
    <citation type="submission" date="2021-01" db="EMBL/GenBank/DDBJ databases">
        <title>Modified the classification status of verrucomicrobia.</title>
        <authorList>
            <person name="Feng X."/>
        </authorList>
    </citation>
    <scope>NUCLEOTIDE SEQUENCE</scope>
    <source>
        <strain evidence="5">KCTC 22201</strain>
    </source>
</reference>
<dbReference type="SMART" id="SM00028">
    <property type="entry name" value="TPR"/>
    <property type="match status" value="3"/>
</dbReference>
<dbReference type="Pfam" id="PF13181">
    <property type="entry name" value="TPR_8"/>
    <property type="match status" value="2"/>
</dbReference>
<feature type="coiled-coil region" evidence="4">
    <location>
        <begin position="624"/>
        <end position="651"/>
    </location>
</feature>
<dbReference type="RefSeq" id="WP_234045372.1">
    <property type="nucleotide sequence ID" value="NZ_JAENII010000020.1"/>
</dbReference>
<evidence type="ECO:0000256" key="4">
    <source>
        <dbReference type="SAM" id="Coils"/>
    </source>
</evidence>
<organism evidence="5 6">
    <name type="scientific">Haloferula rosea</name>
    <dbReference type="NCBI Taxonomy" id="490093"/>
    <lineage>
        <taxon>Bacteria</taxon>
        <taxon>Pseudomonadati</taxon>
        <taxon>Verrucomicrobiota</taxon>
        <taxon>Verrucomicrobiia</taxon>
        <taxon>Verrucomicrobiales</taxon>
        <taxon>Verrucomicrobiaceae</taxon>
        <taxon>Haloferula</taxon>
    </lineage>
</organism>
<proteinExistence type="predicted"/>
<dbReference type="PROSITE" id="PS50005">
    <property type="entry name" value="TPR"/>
    <property type="match status" value="2"/>
</dbReference>
<dbReference type="PROSITE" id="PS51257">
    <property type="entry name" value="PROKAR_LIPOPROTEIN"/>
    <property type="match status" value="1"/>
</dbReference>
<dbReference type="PROSITE" id="PS50293">
    <property type="entry name" value="TPR_REGION"/>
    <property type="match status" value="1"/>
</dbReference>
<dbReference type="InterPro" id="IPR019734">
    <property type="entry name" value="TPR_rpt"/>
</dbReference>
<keyword evidence="2 3" id="KW-0802">TPR repeat</keyword>
<evidence type="ECO:0000256" key="3">
    <source>
        <dbReference type="PROSITE-ProRule" id="PRU00339"/>
    </source>
</evidence>
<evidence type="ECO:0000256" key="2">
    <source>
        <dbReference type="ARBA" id="ARBA00022803"/>
    </source>
</evidence>